<dbReference type="EC" id="1.1.1.47" evidence="3"/>
<accession>A0AAP5IDB3</accession>
<dbReference type="Proteomes" id="UP000667802">
    <property type="component" value="Unassembled WGS sequence"/>
</dbReference>
<proteinExistence type="inferred from homology"/>
<dbReference type="PRINTS" id="PR00080">
    <property type="entry name" value="SDRFAMILY"/>
</dbReference>
<dbReference type="PROSITE" id="PS00061">
    <property type="entry name" value="ADH_SHORT"/>
    <property type="match status" value="1"/>
</dbReference>
<gene>
    <name evidence="3" type="ORF">G7B40_020180</name>
</gene>
<keyword evidence="2 3" id="KW-0560">Oxidoreductase</keyword>
<dbReference type="Pfam" id="PF13561">
    <property type="entry name" value="adh_short_C2"/>
    <property type="match status" value="1"/>
</dbReference>
<comment type="caution">
    <text evidence="3">The sequence shown here is derived from an EMBL/GenBank/DDBJ whole genome shotgun (WGS) entry which is preliminary data.</text>
</comment>
<protein>
    <submittedName>
        <fullName evidence="3">Glucose 1-dehydrogenase</fullName>
        <ecNumber evidence="3">1.1.1.47</ecNumber>
    </submittedName>
</protein>
<dbReference type="PANTHER" id="PTHR24321:SF11">
    <property type="entry name" value="BLR0893 PROTEIN"/>
    <property type="match status" value="1"/>
</dbReference>
<dbReference type="SUPFAM" id="SSF51735">
    <property type="entry name" value="NAD(P)-binding Rossmann-fold domains"/>
    <property type="match status" value="1"/>
</dbReference>
<dbReference type="GO" id="GO:0047936">
    <property type="term" value="F:glucose 1-dehydrogenase [NAD(P)+] activity"/>
    <property type="evidence" value="ECO:0007669"/>
    <property type="project" value="UniProtKB-EC"/>
</dbReference>
<dbReference type="EMBL" id="JAALHA020000009">
    <property type="protein sequence ID" value="MDR9896865.1"/>
    <property type="molecule type" value="Genomic_DNA"/>
</dbReference>
<dbReference type="InterPro" id="IPR002347">
    <property type="entry name" value="SDR_fam"/>
</dbReference>
<dbReference type="InterPro" id="IPR036291">
    <property type="entry name" value="NAD(P)-bd_dom_sf"/>
</dbReference>
<reference evidence="4" key="1">
    <citation type="journal article" date="2021" name="Science">
        <title>Hunting the eagle killer: A cyanobacterial neurotoxin causes vacuolar myelinopathy.</title>
        <authorList>
            <person name="Breinlinger S."/>
            <person name="Phillips T.J."/>
            <person name="Haram B.N."/>
            <person name="Mares J."/>
            <person name="Martinez Yerena J.A."/>
            <person name="Hrouzek P."/>
            <person name="Sobotka R."/>
            <person name="Henderson W.M."/>
            <person name="Schmieder P."/>
            <person name="Williams S.M."/>
            <person name="Lauderdale J.D."/>
            <person name="Wilde H.D."/>
            <person name="Gerrin W."/>
            <person name="Kust A."/>
            <person name="Washington J.W."/>
            <person name="Wagner C."/>
            <person name="Geier B."/>
            <person name="Liebeke M."/>
            <person name="Enke H."/>
            <person name="Niedermeyer T.H.J."/>
            <person name="Wilde S.B."/>
        </authorList>
    </citation>
    <scope>NUCLEOTIDE SEQUENCE [LARGE SCALE GENOMIC DNA]</scope>
    <source>
        <strain evidence="4">Thurmond2011</strain>
    </source>
</reference>
<evidence type="ECO:0000313" key="3">
    <source>
        <dbReference type="EMBL" id="MDR9896865.1"/>
    </source>
</evidence>
<dbReference type="PANTHER" id="PTHR24321">
    <property type="entry name" value="DEHYDROGENASES, SHORT CHAIN"/>
    <property type="match status" value="1"/>
</dbReference>
<organism evidence="3 4">
    <name type="scientific">Aetokthonos hydrillicola Thurmond2011</name>
    <dbReference type="NCBI Taxonomy" id="2712845"/>
    <lineage>
        <taxon>Bacteria</taxon>
        <taxon>Bacillati</taxon>
        <taxon>Cyanobacteriota</taxon>
        <taxon>Cyanophyceae</taxon>
        <taxon>Nostocales</taxon>
        <taxon>Hapalosiphonaceae</taxon>
        <taxon>Aetokthonos</taxon>
    </lineage>
</organism>
<dbReference type="InterPro" id="IPR020904">
    <property type="entry name" value="Sc_DH/Rdtase_CS"/>
</dbReference>
<dbReference type="PRINTS" id="PR00081">
    <property type="entry name" value="GDHRDH"/>
</dbReference>
<evidence type="ECO:0000256" key="1">
    <source>
        <dbReference type="ARBA" id="ARBA00006484"/>
    </source>
</evidence>
<sequence>MNNSQKQVALITGGGSGIGRVTALVLAQKGIRVVLGNRRKELGEETVNLIRDAGGEAVFQQTDVSKAADVKALMEKAVETFGRIDFAFNNAGVGAASLLAEQNEEDFDYLFSVNVKGVWLSMKYEIQQMLKQGHGIIVNNISVHGFRTIFPGVSIYTATKHAVLALTKAAAFEYAKYGIRVNGIAPGPIETDMLKASADTIGGIETWSNMLPMKRIGKPEEVANSVLWLFSDAASFINGHILAIDGGFLAQ</sequence>
<dbReference type="FunFam" id="3.40.50.720:FF:000084">
    <property type="entry name" value="Short-chain dehydrogenase reductase"/>
    <property type="match status" value="1"/>
</dbReference>
<dbReference type="AlphaFoldDB" id="A0AAP5IDB3"/>
<dbReference type="Gene3D" id="3.40.50.720">
    <property type="entry name" value="NAD(P)-binding Rossmann-like Domain"/>
    <property type="match status" value="1"/>
</dbReference>
<dbReference type="CDD" id="cd05233">
    <property type="entry name" value="SDR_c"/>
    <property type="match status" value="1"/>
</dbReference>
<comment type="similarity">
    <text evidence="1">Belongs to the short-chain dehydrogenases/reductases (SDR) family.</text>
</comment>
<dbReference type="NCBIfam" id="NF005559">
    <property type="entry name" value="PRK07231.1"/>
    <property type="match status" value="1"/>
</dbReference>
<keyword evidence="4" id="KW-1185">Reference proteome</keyword>
<evidence type="ECO:0000313" key="4">
    <source>
        <dbReference type="Proteomes" id="UP000667802"/>
    </source>
</evidence>
<dbReference type="RefSeq" id="WP_208350180.1">
    <property type="nucleotide sequence ID" value="NZ_JAALHA020000009.1"/>
</dbReference>
<evidence type="ECO:0000256" key="2">
    <source>
        <dbReference type="ARBA" id="ARBA00023002"/>
    </source>
</evidence>
<name>A0AAP5IDB3_9CYAN</name>